<accession>A0A8H8DJK4</accession>
<proteinExistence type="inferred from homology"/>
<evidence type="ECO:0000313" key="12">
    <source>
        <dbReference type="Proteomes" id="UP000673691"/>
    </source>
</evidence>
<feature type="domain" description="Prenyltransferase alpha-alpha toroid" evidence="10">
    <location>
        <begin position="18"/>
        <end position="158"/>
    </location>
</feature>
<evidence type="ECO:0000256" key="8">
    <source>
        <dbReference type="ARBA" id="ARBA00030816"/>
    </source>
</evidence>
<dbReference type="GO" id="GO:0004663">
    <property type="term" value="F:Rab geranylgeranyltransferase activity"/>
    <property type="evidence" value="ECO:0007669"/>
    <property type="project" value="TreeGrafter"/>
</dbReference>
<dbReference type="Gene3D" id="1.50.10.20">
    <property type="match status" value="1"/>
</dbReference>
<dbReference type="PANTHER" id="PTHR11774:SF11">
    <property type="entry name" value="GERANYLGERANYL TRANSFERASE TYPE-2 SUBUNIT BETA"/>
    <property type="match status" value="1"/>
</dbReference>
<keyword evidence="6" id="KW-0677">Repeat</keyword>
<comment type="caution">
    <text evidence="11">The sequence shown here is derived from an EMBL/GenBank/DDBJ whole genome shotgun (WGS) entry which is preliminary data.</text>
</comment>
<dbReference type="InterPro" id="IPR045089">
    <property type="entry name" value="PGGT1B-like"/>
</dbReference>
<comment type="cofactor">
    <cofactor evidence="1">
        <name>Zn(2+)</name>
        <dbReference type="ChEBI" id="CHEBI:29105"/>
    </cofactor>
</comment>
<dbReference type="OrthoDB" id="5428259at2759"/>
<organism evidence="11 12">
    <name type="scientific">Olpidium bornovanus</name>
    <dbReference type="NCBI Taxonomy" id="278681"/>
    <lineage>
        <taxon>Eukaryota</taxon>
        <taxon>Fungi</taxon>
        <taxon>Fungi incertae sedis</taxon>
        <taxon>Olpidiomycota</taxon>
        <taxon>Olpidiomycotina</taxon>
        <taxon>Olpidiomycetes</taxon>
        <taxon>Olpidiales</taxon>
        <taxon>Olpidiaceae</taxon>
        <taxon>Olpidium</taxon>
    </lineage>
</organism>
<feature type="non-terminal residue" evidence="11">
    <location>
        <position position="1"/>
    </location>
</feature>
<comment type="similarity">
    <text evidence="2">Belongs to the protein prenyltransferase subunit beta family.</text>
</comment>
<evidence type="ECO:0000259" key="10">
    <source>
        <dbReference type="Pfam" id="PF00432"/>
    </source>
</evidence>
<keyword evidence="5" id="KW-0479">Metal-binding</keyword>
<dbReference type="InterPro" id="IPR008930">
    <property type="entry name" value="Terpenoid_cyclase/PrenylTrfase"/>
</dbReference>
<evidence type="ECO:0000256" key="9">
    <source>
        <dbReference type="ARBA" id="ARBA00032766"/>
    </source>
</evidence>
<dbReference type="PANTHER" id="PTHR11774">
    <property type="entry name" value="GERANYLGERANYL TRANSFERASE TYPE BETA SUBUNIT"/>
    <property type="match status" value="1"/>
</dbReference>
<keyword evidence="12" id="KW-1185">Reference proteome</keyword>
<dbReference type="AlphaFoldDB" id="A0A8H8DJK4"/>
<evidence type="ECO:0000256" key="1">
    <source>
        <dbReference type="ARBA" id="ARBA00001947"/>
    </source>
</evidence>
<dbReference type="SUPFAM" id="SSF48239">
    <property type="entry name" value="Terpenoid cyclases/Protein prenyltransferases"/>
    <property type="match status" value="1"/>
</dbReference>
<sequence length="163" mass="18259">REEPFRVPRGLRPPVPTQYSVRSTQKTDEYEYLATEHLRLSGVYWGLVALDLLGHLDALKREDVIAYVASCQAENGSVFSCALLPPFYLPQSSLYLDTAPLPRIAPPRPFWGTRNYVASGGFCGHVRHDPHLLYTLSAVQILVLHDALDAVDVEKIVQCKPDD</sequence>
<keyword evidence="7" id="KW-0862">Zinc</keyword>
<dbReference type="GO" id="GO:0046872">
    <property type="term" value="F:metal ion binding"/>
    <property type="evidence" value="ECO:0007669"/>
    <property type="project" value="UniProtKB-KW"/>
</dbReference>
<dbReference type="Pfam" id="PF00432">
    <property type="entry name" value="Prenyltrans"/>
    <property type="match status" value="1"/>
</dbReference>
<feature type="non-terminal residue" evidence="11">
    <location>
        <position position="163"/>
    </location>
</feature>
<keyword evidence="4" id="KW-0808">Transferase</keyword>
<evidence type="ECO:0000256" key="6">
    <source>
        <dbReference type="ARBA" id="ARBA00022737"/>
    </source>
</evidence>
<reference evidence="11 12" key="1">
    <citation type="journal article" name="Sci. Rep.">
        <title>Genome-scale phylogenetic analyses confirm Olpidium as the closest living zoosporic fungus to the non-flagellated, terrestrial fungi.</title>
        <authorList>
            <person name="Chang Y."/>
            <person name="Rochon D."/>
            <person name="Sekimoto S."/>
            <person name="Wang Y."/>
            <person name="Chovatia M."/>
            <person name="Sandor L."/>
            <person name="Salamov A."/>
            <person name="Grigoriev I.V."/>
            <person name="Stajich J.E."/>
            <person name="Spatafora J.W."/>
        </authorList>
    </citation>
    <scope>NUCLEOTIDE SEQUENCE [LARGE SCALE GENOMIC DNA]</scope>
    <source>
        <strain evidence="11">S191</strain>
    </source>
</reference>
<keyword evidence="3" id="KW-0637">Prenyltransferase</keyword>
<dbReference type="Proteomes" id="UP000673691">
    <property type="component" value="Unassembled WGS sequence"/>
</dbReference>
<evidence type="ECO:0000256" key="7">
    <source>
        <dbReference type="ARBA" id="ARBA00022833"/>
    </source>
</evidence>
<dbReference type="InterPro" id="IPR001330">
    <property type="entry name" value="Prenyltrans"/>
</dbReference>
<evidence type="ECO:0000256" key="4">
    <source>
        <dbReference type="ARBA" id="ARBA00022679"/>
    </source>
</evidence>
<dbReference type="GO" id="GO:0005968">
    <property type="term" value="C:Rab-protein geranylgeranyltransferase complex"/>
    <property type="evidence" value="ECO:0007669"/>
    <property type="project" value="TreeGrafter"/>
</dbReference>
<gene>
    <name evidence="11" type="ORF">BJ554DRAFT_7248</name>
</gene>
<name>A0A8H8DJK4_9FUNG</name>
<evidence type="ECO:0000313" key="11">
    <source>
        <dbReference type="EMBL" id="KAG5460670.1"/>
    </source>
</evidence>
<evidence type="ECO:0000256" key="2">
    <source>
        <dbReference type="ARBA" id="ARBA00010497"/>
    </source>
</evidence>
<evidence type="ECO:0000256" key="5">
    <source>
        <dbReference type="ARBA" id="ARBA00022723"/>
    </source>
</evidence>
<dbReference type="EMBL" id="JAEFCI010004876">
    <property type="protein sequence ID" value="KAG5460670.1"/>
    <property type="molecule type" value="Genomic_DNA"/>
</dbReference>
<evidence type="ECO:0000256" key="3">
    <source>
        <dbReference type="ARBA" id="ARBA00022602"/>
    </source>
</evidence>
<protein>
    <recommendedName>
        <fullName evidence="8">Geranylgeranyl transferase type II subunit beta</fullName>
    </recommendedName>
    <alternativeName>
        <fullName evidence="9">Type II protein geranyl-geranyltransferase subunit beta</fullName>
    </alternativeName>
</protein>